<dbReference type="Proteomes" id="UP001497535">
    <property type="component" value="Unassembled WGS sequence"/>
</dbReference>
<evidence type="ECO:0000313" key="1">
    <source>
        <dbReference type="EMBL" id="CAK5064275.1"/>
    </source>
</evidence>
<reference evidence="1" key="1">
    <citation type="submission" date="2023-11" db="EMBL/GenBank/DDBJ databases">
        <authorList>
            <person name="Poullet M."/>
        </authorList>
    </citation>
    <scope>NUCLEOTIDE SEQUENCE</scope>
    <source>
        <strain evidence="1">E1834</strain>
    </source>
</reference>
<comment type="caution">
    <text evidence="1">The sequence shown here is derived from an EMBL/GenBank/DDBJ whole genome shotgun (WGS) entry which is preliminary data.</text>
</comment>
<gene>
    <name evidence="1" type="ORF">MENTE1834_LOCUS16987</name>
</gene>
<name>A0ACB0YV72_MELEN</name>
<protein>
    <submittedName>
        <fullName evidence="1">Uncharacterized protein</fullName>
    </submittedName>
</protein>
<evidence type="ECO:0000313" key="2">
    <source>
        <dbReference type="Proteomes" id="UP001497535"/>
    </source>
</evidence>
<proteinExistence type="predicted"/>
<accession>A0ACB0YV72</accession>
<sequence length="92" mass="10871">MNMRLVNFMFLLLYLNFSINLIFSNPLKSQGQLQNLQRFQMLILMLNITFSDIPLAPNQLISVFRQITSKILFTHLTFTPQIRSNTFIHRIP</sequence>
<organism evidence="1 2">
    <name type="scientific">Meloidogyne enterolobii</name>
    <name type="common">Root-knot nematode worm</name>
    <name type="synonym">Meloidogyne mayaguensis</name>
    <dbReference type="NCBI Taxonomy" id="390850"/>
    <lineage>
        <taxon>Eukaryota</taxon>
        <taxon>Metazoa</taxon>
        <taxon>Ecdysozoa</taxon>
        <taxon>Nematoda</taxon>
        <taxon>Chromadorea</taxon>
        <taxon>Rhabditida</taxon>
        <taxon>Tylenchina</taxon>
        <taxon>Tylenchomorpha</taxon>
        <taxon>Tylenchoidea</taxon>
        <taxon>Meloidogynidae</taxon>
        <taxon>Meloidogyninae</taxon>
        <taxon>Meloidogyne</taxon>
    </lineage>
</organism>
<keyword evidence="2" id="KW-1185">Reference proteome</keyword>
<dbReference type="EMBL" id="CAVMJV010000019">
    <property type="protein sequence ID" value="CAK5064275.1"/>
    <property type="molecule type" value="Genomic_DNA"/>
</dbReference>